<feature type="region of interest" description="Disordered" evidence="1">
    <location>
        <begin position="320"/>
        <end position="396"/>
    </location>
</feature>
<evidence type="ECO:0000313" key="3">
    <source>
        <dbReference type="Proteomes" id="UP001451303"/>
    </source>
</evidence>
<reference evidence="2 3" key="1">
    <citation type="submission" date="2023-09" db="EMBL/GenBank/DDBJ databases">
        <title>Multi-omics analysis of a traditional fermented food reveals byproduct-associated fungal strains for waste-to-food upcycling.</title>
        <authorList>
            <consortium name="Lawrence Berkeley National Laboratory"/>
            <person name="Rekdal V.M."/>
            <person name="Villalobos-Escobedo J.M."/>
            <person name="Rodriguez-Valeron N."/>
            <person name="Garcia M.O."/>
            <person name="Vasquez D.P."/>
            <person name="Damayanti I."/>
            <person name="Sorensen P.M."/>
            <person name="Baidoo E.E."/>
            <person name="De Carvalho A.C."/>
            <person name="Riley R."/>
            <person name="Lipzen A."/>
            <person name="He G."/>
            <person name="Yan M."/>
            <person name="Haridas S."/>
            <person name="Daum C."/>
            <person name="Yoshinaga Y."/>
            <person name="Ng V."/>
            <person name="Grigoriev I.V."/>
            <person name="Munk R."/>
            <person name="Nuraida L."/>
            <person name="Wijaya C.H."/>
            <person name="Morales P.-C."/>
            <person name="Keasling J.D."/>
        </authorList>
    </citation>
    <scope>NUCLEOTIDE SEQUENCE [LARGE SCALE GENOMIC DNA]</scope>
    <source>
        <strain evidence="2 3">FGSC 2613</strain>
    </source>
</reference>
<feature type="compositionally biased region" description="Basic and acidic residues" evidence="1">
    <location>
        <begin position="338"/>
        <end position="349"/>
    </location>
</feature>
<feature type="compositionally biased region" description="Basic and acidic residues" evidence="1">
    <location>
        <begin position="46"/>
        <end position="64"/>
    </location>
</feature>
<gene>
    <name evidence="2" type="ORF">QR685DRAFT_601166</name>
</gene>
<feature type="region of interest" description="Disordered" evidence="1">
    <location>
        <begin position="111"/>
        <end position="131"/>
    </location>
</feature>
<dbReference type="Proteomes" id="UP001451303">
    <property type="component" value="Unassembled WGS sequence"/>
</dbReference>
<feature type="region of interest" description="Disordered" evidence="1">
    <location>
        <begin position="46"/>
        <end position="80"/>
    </location>
</feature>
<evidence type="ECO:0000313" key="2">
    <source>
        <dbReference type="EMBL" id="KAL0465520.1"/>
    </source>
</evidence>
<dbReference type="Pfam" id="PF13917">
    <property type="entry name" value="zf-CCHC_3"/>
    <property type="match status" value="1"/>
</dbReference>
<sequence>MYGLQTSSGVYSTALRRIQVAGRDGRPNKMTTRRPDGLFALKELEDTERPFSKKQKQVPDECSHRHLAAHPPTPASSWRRHVLPPVDERQQSHLCLDLSQLSISPLTPCYTTHQSTSESHSFTRTGTHHQVQLTQAPPTNAILKGQPQSNDPSERHYSYECKASAAERPYIPRPSRTQQLFNPKLLPKLTSAVPPQDKKGVADEILAQREAERAKKKELERDDESPSRDVSPRRSRSLLAIPSHLHGEHMRKTFLSHRLRRLRPANAQSTPEVGILAGGQRARSSTHRGKDHCLLVVVRRHPAVTADVSVDAITGGQGHPGATILFPSPDPGHQSAHRPGETAEEKTTGQEDTTGTGKMAVDSRDTGVRRRNDLQSANRLPRHRRASGVSALSARD</sequence>
<organism evidence="2 3">
    <name type="scientific">Neurospora intermedia</name>
    <dbReference type="NCBI Taxonomy" id="5142"/>
    <lineage>
        <taxon>Eukaryota</taxon>
        <taxon>Fungi</taxon>
        <taxon>Dikarya</taxon>
        <taxon>Ascomycota</taxon>
        <taxon>Pezizomycotina</taxon>
        <taxon>Sordariomycetes</taxon>
        <taxon>Sordariomycetidae</taxon>
        <taxon>Sordariales</taxon>
        <taxon>Sordariaceae</taxon>
        <taxon>Neurospora</taxon>
    </lineage>
</organism>
<comment type="caution">
    <text evidence="2">The sequence shown here is derived from an EMBL/GenBank/DDBJ whole genome shotgun (WGS) entry which is preliminary data.</text>
</comment>
<keyword evidence="3" id="KW-1185">Reference proteome</keyword>
<dbReference type="EMBL" id="JAVLET010000016">
    <property type="protein sequence ID" value="KAL0465520.1"/>
    <property type="molecule type" value="Genomic_DNA"/>
</dbReference>
<accession>A0ABR3CYK0</accession>
<evidence type="ECO:0000256" key="1">
    <source>
        <dbReference type="SAM" id="MobiDB-lite"/>
    </source>
</evidence>
<feature type="compositionally biased region" description="Basic and acidic residues" evidence="1">
    <location>
        <begin position="212"/>
        <end position="232"/>
    </location>
</feature>
<protein>
    <submittedName>
        <fullName evidence="2">Uncharacterized protein</fullName>
    </submittedName>
</protein>
<name>A0ABR3CYK0_NEUIN</name>
<feature type="region of interest" description="Disordered" evidence="1">
    <location>
        <begin position="212"/>
        <end position="236"/>
    </location>
</feature>
<feature type="compositionally biased region" description="Basic and acidic residues" evidence="1">
    <location>
        <begin position="361"/>
        <end position="373"/>
    </location>
</feature>
<proteinExistence type="predicted"/>